<dbReference type="AlphaFoldDB" id="A0A8T2TLH8"/>
<dbReference type="Pfam" id="PF00657">
    <property type="entry name" value="Lipase_GDSL"/>
    <property type="match status" value="1"/>
</dbReference>
<dbReference type="EMBL" id="CM035417">
    <property type="protein sequence ID" value="KAH7423328.1"/>
    <property type="molecule type" value="Genomic_DNA"/>
</dbReference>
<evidence type="ECO:0000256" key="3">
    <source>
        <dbReference type="ARBA" id="ARBA00022801"/>
    </source>
</evidence>
<evidence type="ECO:0000313" key="4">
    <source>
        <dbReference type="EMBL" id="KAH7423328.1"/>
    </source>
</evidence>
<dbReference type="PANTHER" id="PTHR22835">
    <property type="entry name" value="ZINC FINGER FYVE DOMAIN CONTAINING PROTEIN"/>
    <property type="match status" value="1"/>
</dbReference>
<evidence type="ECO:0000256" key="1">
    <source>
        <dbReference type="ARBA" id="ARBA00008668"/>
    </source>
</evidence>
<name>A0A8T2TLH8_CERRI</name>
<dbReference type="InterPro" id="IPR035669">
    <property type="entry name" value="SGNH_plant_lipase-like"/>
</dbReference>
<reference evidence="4" key="1">
    <citation type="submission" date="2021-08" db="EMBL/GenBank/DDBJ databases">
        <title>WGS assembly of Ceratopteris richardii.</title>
        <authorList>
            <person name="Marchant D.B."/>
            <person name="Chen G."/>
            <person name="Jenkins J."/>
            <person name="Shu S."/>
            <person name="Leebens-Mack J."/>
            <person name="Grimwood J."/>
            <person name="Schmutz J."/>
            <person name="Soltis P."/>
            <person name="Soltis D."/>
            <person name="Chen Z.-H."/>
        </authorList>
    </citation>
    <scope>NUCLEOTIDE SEQUENCE</scope>
    <source>
        <strain evidence="4">Whitten #5841</strain>
        <tissue evidence="4">Leaf</tissue>
    </source>
</reference>
<dbReference type="Proteomes" id="UP000825935">
    <property type="component" value="Chromosome 12"/>
</dbReference>
<gene>
    <name evidence="4" type="ORF">KP509_12G049400</name>
</gene>
<dbReference type="OrthoDB" id="1904788at2759"/>
<keyword evidence="3" id="KW-0378">Hydrolase</keyword>
<protein>
    <submittedName>
        <fullName evidence="4">Uncharacterized protein</fullName>
    </submittedName>
</protein>
<keyword evidence="2" id="KW-0732">Signal</keyword>
<comment type="caution">
    <text evidence="4">The sequence shown here is derived from an EMBL/GenBank/DDBJ whole genome shotgun (WGS) entry which is preliminary data.</text>
</comment>
<dbReference type="InterPro" id="IPR036514">
    <property type="entry name" value="SGNH_hydro_sf"/>
</dbReference>
<proteinExistence type="inferred from homology"/>
<dbReference type="CDD" id="cd01837">
    <property type="entry name" value="SGNH_plant_lipase_like"/>
    <property type="match status" value="1"/>
</dbReference>
<sequence length="418" mass="46614">MSTLKLCTARAVMSTMKASVTKVLFRKVSSVPPRASNYSCSFCTLFLLIMGACSSTHTVVYGLTISRPSIFAFGASMVDSGSDFVAMPLRSNADFDPYGSDYFGKPVGRWSNGRTFFDLIMEGLGYNYLDPYLKSTRSDFSWGVNFAYSGSTARNSSSFSELANSSPITFLVQVDQFKVFQSQMISNEHGYAEKKKLKKHFSKSIYFFETAGNDYGYYAFLGDGYDPLENVLETIASIRQGLKSLYDSGGRIFIVMNVTPLGCSPGILSDSRASGSFDEYGCKLDWIELVQLHNFYLTDLLENLRNTLPDAKWILFDAHDILLDAYRNPQNYGVLYPLKACCGSGGEYNCRGELTCGESPKYVNGTLLQWKKCEDPTLHIIWDTVHPVESFSRHISNGFLLGTHLFPPFNITEVINSS</sequence>
<accession>A0A8T2TLH8</accession>
<keyword evidence="5" id="KW-1185">Reference proteome</keyword>
<organism evidence="4 5">
    <name type="scientific">Ceratopteris richardii</name>
    <name type="common">Triangle waterfern</name>
    <dbReference type="NCBI Taxonomy" id="49495"/>
    <lineage>
        <taxon>Eukaryota</taxon>
        <taxon>Viridiplantae</taxon>
        <taxon>Streptophyta</taxon>
        <taxon>Embryophyta</taxon>
        <taxon>Tracheophyta</taxon>
        <taxon>Polypodiopsida</taxon>
        <taxon>Polypodiidae</taxon>
        <taxon>Polypodiales</taxon>
        <taxon>Pteridineae</taxon>
        <taxon>Pteridaceae</taxon>
        <taxon>Parkerioideae</taxon>
        <taxon>Ceratopteris</taxon>
    </lineage>
</organism>
<dbReference type="Gene3D" id="3.40.50.1110">
    <property type="entry name" value="SGNH hydrolase"/>
    <property type="match status" value="1"/>
</dbReference>
<dbReference type="PANTHER" id="PTHR22835:SF659">
    <property type="entry name" value="GDSL LIPASE_ACYLHYDROLASE, PUTATIVE (AFU_ORTHOLOGUE AFUA_2G00510)-RELATED"/>
    <property type="match status" value="1"/>
</dbReference>
<evidence type="ECO:0000256" key="2">
    <source>
        <dbReference type="ARBA" id="ARBA00022729"/>
    </source>
</evidence>
<dbReference type="GO" id="GO:0016788">
    <property type="term" value="F:hydrolase activity, acting on ester bonds"/>
    <property type="evidence" value="ECO:0007669"/>
    <property type="project" value="InterPro"/>
</dbReference>
<dbReference type="InterPro" id="IPR001087">
    <property type="entry name" value="GDSL"/>
</dbReference>
<evidence type="ECO:0000313" key="5">
    <source>
        <dbReference type="Proteomes" id="UP000825935"/>
    </source>
</evidence>
<comment type="similarity">
    <text evidence="1">Belongs to the 'GDSL' lipolytic enzyme family.</text>
</comment>